<sequence length="493" mass="53585">MGLACGDAVGTSVEFRPRGSFPILNDMVGGGPFKLKPGQWTDDTSMALCLAESLLTTSGFDAGDQMNRYVDWWQHGHLSSTGECFDIGMTVSDALARFQETGDPFAGSSDPYTAGNGSLMRLVPVVLYYFPDRERGRTFAAQSSRTTHAAPEAVECCLLFTELIFNALRGLPKHELLNISETQFHEPKVAAIARGDYLTKPESSIQGSGYCVASLEAALWCFHHTDNFEAAILKAANLGDDADTTAAIVGQLAGAHYGAKGIRKDWLEKLHLREGIEAMADALMDSTPSPPPAVDCCEGTCRIPAASRSAAQHLIRRTLRPPQREQAPSPQVCPRLQTYSLVFATLKLNFSCNSEPFPMYSRFFLALTPLILTSQTYAAVNCDNATDQATMNQCASQQHAAADKELNALYQQITNRLKGAPDRKKLLLGAQRSWIAFRDAECKFSASGVEGGSVYPLIYRTCVTELTQARVETLKTYLKGQEGDLGCPVPSAP</sequence>
<dbReference type="InterPro" id="IPR005502">
    <property type="entry name" value="Ribosyl_crysJ1"/>
</dbReference>
<dbReference type="Gene3D" id="1.20.1270.180">
    <property type="match status" value="1"/>
</dbReference>
<protein>
    <recommendedName>
        <fullName evidence="2">Lysozyme inhibitor LprI-like N-terminal domain-containing protein</fullName>
    </recommendedName>
</protein>
<feature type="binding site" evidence="1">
    <location>
        <position position="42"/>
    </location>
    <ligand>
        <name>Mg(2+)</name>
        <dbReference type="ChEBI" id="CHEBI:18420"/>
        <label>1</label>
    </ligand>
</feature>
<dbReference type="AlphaFoldDB" id="A0A5E7IZ02"/>
<dbReference type="Pfam" id="PF07007">
    <property type="entry name" value="LprI"/>
    <property type="match status" value="1"/>
</dbReference>
<dbReference type="InterPro" id="IPR050792">
    <property type="entry name" value="ADP-ribosylglycohydrolase"/>
</dbReference>
<evidence type="ECO:0000259" key="2">
    <source>
        <dbReference type="Pfam" id="PF07007"/>
    </source>
</evidence>
<dbReference type="EMBL" id="CABVIF010000003">
    <property type="protein sequence ID" value="VVO79997.1"/>
    <property type="molecule type" value="Genomic_DNA"/>
</dbReference>
<comment type="cofactor">
    <cofactor evidence="1">
        <name>Mg(2+)</name>
        <dbReference type="ChEBI" id="CHEBI:18420"/>
    </cofactor>
    <text evidence="1">Binds 2 magnesium ions per subunit.</text>
</comment>
<reference evidence="3 4" key="1">
    <citation type="submission" date="2019-09" db="EMBL/GenBank/DDBJ databases">
        <authorList>
            <person name="Chandra G."/>
            <person name="Truman W A."/>
        </authorList>
    </citation>
    <scope>NUCLEOTIDE SEQUENCE [LARGE SCALE GENOMIC DNA]</scope>
    <source>
        <strain evidence="3">PS854</strain>
    </source>
</reference>
<dbReference type="InterPro" id="IPR009739">
    <property type="entry name" value="LprI-like_N"/>
</dbReference>
<dbReference type="Pfam" id="PF03747">
    <property type="entry name" value="ADP_ribosyl_GH"/>
    <property type="match status" value="1"/>
</dbReference>
<evidence type="ECO:0000313" key="3">
    <source>
        <dbReference type="EMBL" id="VVO79997.1"/>
    </source>
</evidence>
<evidence type="ECO:0000313" key="4">
    <source>
        <dbReference type="Proteomes" id="UP000327111"/>
    </source>
</evidence>
<dbReference type="SUPFAM" id="SSF101478">
    <property type="entry name" value="ADP-ribosylglycohydrolase"/>
    <property type="match status" value="1"/>
</dbReference>
<feature type="binding site" evidence="1">
    <location>
        <position position="41"/>
    </location>
    <ligand>
        <name>Mg(2+)</name>
        <dbReference type="ChEBI" id="CHEBI:18420"/>
        <label>1</label>
    </ligand>
</feature>
<gene>
    <name evidence="3" type="ORF">PS854_01737</name>
</gene>
<dbReference type="InterPro" id="IPR036705">
    <property type="entry name" value="Ribosyl_crysJ1_sf"/>
</dbReference>
<feature type="domain" description="Lysozyme inhibitor LprI-like N-terminal" evidence="2">
    <location>
        <begin position="382"/>
        <end position="474"/>
    </location>
</feature>
<dbReference type="GO" id="GO:0046872">
    <property type="term" value="F:metal ion binding"/>
    <property type="evidence" value="ECO:0007669"/>
    <property type="project" value="UniProtKB-KW"/>
</dbReference>
<keyword evidence="1" id="KW-0479">Metal-binding</keyword>
<evidence type="ECO:0000256" key="1">
    <source>
        <dbReference type="PIRSR" id="PIRSR605502-1"/>
    </source>
</evidence>
<feature type="binding site" evidence="1">
    <location>
        <position position="244"/>
    </location>
    <ligand>
        <name>Mg(2+)</name>
        <dbReference type="ChEBI" id="CHEBI:18420"/>
        <label>1</label>
    </ligand>
</feature>
<proteinExistence type="predicted"/>
<dbReference type="PANTHER" id="PTHR16222">
    <property type="entry name" value="ADP-RIBOSYLGLYCOHYDROLASE"/>
    <property type="match status" value="1"/>
</dbReference>
<name>A0A5E7IZ02_PSEFL</name>
<feature type="binding site" evidence="1">
    <location>
        <position position="43"/>
    </location>
    <ligand>
        <name>Mg(2+)</name>
        <dbReference type="ChEBI" id="CHEBI:18420"/>
        <label>1</label>
    </ligand>
</feature>
<dbReference type="Gene3D" id="1.10.4080.10">
    <property type="entry name" value="ADP-ribosylation/Crystallin J1"/>
    <property type="match status" value="1"/>
</dbReference>
<feature type="binding site" evidence="1">
    <location>
        <position position="243"/>
    </location>
    <ligand>
        <name>Mg(2+)</name>
        <dbReference type="ChEBI" id="CHEBI:18420"/>
        <label>1</label>
    </ligand>
</feature>
<dbReference type="Proteomes" id="UP000327111">
    <property type="component" value="Unassembled WGS sequence"/>
</dbReference>
<organism evidence="3 4">
    <name type="scientific">Pseudomonas fluorescens</name>
    <dbReference type="NCBI Taxonomy" id="294"/>
    <lineage>
        <taxon>Bacteria</taxon>
        <taxon>Pseudomonadati</taxon>
        <taxon>Pseudomonadota</taxon>
        <taxon>Gammaproteobacteria</taxon>
        <taxon>Pseudomonadales</taxon>
        <taxon>Pseudomonadaceae</taxon>
        <taxon>Pseudomonas</taxon>
    </lineage>
</organism>
<keyword evidence="1" id="KW-0460">Magnesium</keyword>
<feature type="binding site" evidence="1">
    <location>
        <position position="241"/>
    </location>
    <ligand>
        <name>Mg(2+)</name>
        <dbReference type="ChEBI" id="CHEBI:18420"/>
        <label>1</label>
    </ligand>
</feature>
<dbReference type="PANTHER" id="PTHR16222:SF12">
    <property type="entry name" value="ADP-RIBOSYLGLYCOHYDROLASE-RELATED"/>
    <property type="match status" value="1"/>
</dbReference>
<accession>A0A5E7IZ02</accession>